<accession>A0A1F7L1Z1</accession>
<dbReference type="Proteomes" id="UP000177050">
    <property type="component" value="Unassembled WGS sequence"/>
</dbReference>
<evidence type="ECO:0000313" key="1">
    <source>
        <dbReference type="EMBL" id="OGK74138.1"/>
    </source>
</evidence>
<proteinExistence type="predicted"/>
<dbReference type="EMBL" id="MGBR01000001">
    <property type="protein sequence ID" value="OGK74138.1"/>
    <property type="molecule type" value="Genomic_DNA"/>
</dbReference>
<comment type="caution">
    <text evidence="1">The sequence shown here is derived from an EMBL/GenBank/DDBJ whole genome shotgun (WGS) entry which is preliminary data.</text>
</comment>
<dbReference type="AlphaFoldDB" id="A0A1F7L1Z1"/>
<name>A0A1F7L1Z1_9BACT</name>
<gene>
    <name evidence="1" type="ORF">A3K52_05215</name>
</gene>
<organism evidence="1 2">
    <name type="scientific">Candidatus Roizmanbacteria bacterium RIFOXYD1_FULL_38_12</name>
    <dbReference type="NCBI Taxonomy" id="1802093"/>
    <lineage>
        <taxon>Bacteria</taxon>
        <taxon>Candidatus Roizmaniibacteriota</taxon>
    </lineage>
</organism>
<reference evidence="1 2" key="1">
    <citation type="journal article" date="2016" name="Nat. Commun.">
        <title>Thousands of microbial genomes shed light on interconnected biogeochemical processes in an aquifer system.</title>
        <authorList>
            <person name="Anantharaman K."/>
            <person name="Brown C.T."/>
            <person name="Hug L.A."/>
            <person name="Sharon I."/>
            <person name="Castelle C.J."/>
            <person name="Probst A.J."/>
            <person name="Thomas B.C."/>
            <person name="Singh A."/>
            <person name="Wilkins M.J."/>
            <person name="Karaoz U."/>
            <person name="Brodie E.L."/>
            <person name="Williams K.H."/>
            <person name="Hubbard S.S."/>
            <person name="Banfield J.F."/>
        </authorList>
    </citation>
    <scope>NUCLEOTIDE SEQUENCE [LARGE SCALE GENOMIC DNA]</scope>
</reference>
<sequence>MNWSLISNIITALGLFEIIKRILLYAIDNNLIKRNLEVRGIAERVLTWSSWLKLRNFERPLPPAIANQLYLDIFKIEDVDKELSQDIMRLINYPQMNSFLHKSLDKQPQNMDIIQDNCEKCHDMTDKLNKKCNKLRYQPIIDIKKIVKSLSFKT</sequence>
<protein>
    <submittedName>
        <fullName evidence="1">Uncharacterized protein</fullName>
    </submittedName>
</protein>
<evidence type="ECO:0000313" key="2">
    <source>
        <dbReference type="Proteomes" id="UP000177050"/>
    </source>
</evidence>